<dbReference type="Pfam" id="PF07228">
    <property type="entry name" value="SpoIIE"/>
    <property type="match status" value="1"/>
</dbReference>
<dbReference type="Proteomes" id="UP000249340">
    <property type="component" value="Chromosome"/>
</dbReference>
<organism evidence="3 4">
    <name type="scientific">Peterkaempfera bronchialis</name>
    <dbReference type="NCBI Taxonomy" id="2126346"/>
    <lineage>
        <taxon>Bacteria</taxon>
        <taxon>Bacillati</taxon>
        <taxon>Actinomycetota</taxon>
        <taxon>Actinomycetes</taxon>
        <taxon>Kitasatosporales</taxon>
        <taxon>Streptomycetaceae</taxon>
        <taxon>Peterkaempfera</taxon>
    </lineage>
</organism>
<feature type="domain" description="PPM-type phosphatase" evidence="2">
    <location>
        <begin position="55"/>
        <end position="269"/>
    </location>
</feature>
<dbReference type="InterPro" id="IPR036457">
    <property type="entry name" value="PPM-type-like_dom_sf"/>
</dbReference>
<dbReference type="InterPro" id="IPR001932">
    <property type="entry name" value="PPM-type_phosphatase-like_dom"/>
</dbReference>
<evidence type="ECO:0000256" key="1">
    <source>
        <dbReference type="ARBA" id="ARBA00022801"/>
    </source>
</evidence>
<dbReference type="InterPro" id="IPR052016">
    <property type="entry name" value="Bact_Sigma-Reg"/>
</dbReference>
<dbReference type="RefSeq" id="WP_111492068.1">
    <property type="nucleotide sequence ID" value="NZ_CP031264.1"/>
</dbReference>
<dbReference type="PANTHER" id="PTHR43156:SF2">
    <property type="entry name" value="STAGE II SPORULATION PROTEIN E"/>
    <property type="match status" value="1"/>
</dbReference>
<dbReference type="GO" id="GO:0016791">
    <property type="term" value="F:phosphatase activity"/>
    <property type="evidence" value="ECO:0007669"/>
    <property type="project" value="TreeGrafter"/>
</dbReference>
<name>A0A345SZI9_9ACTN</name>
<sequence length="276" mass="29265">MSRHRATTSDSTGELLATLEHLVDQARDRIKLQQVRAELAVALQRHMLPRELPTVSGLRIAARYTPSRDGLDIGGDWYDAFPMPDRSVGLAIGDVQGHDVEAVAFMGQVRTSLRAVANATNDPGEVLSCANDLLISMDCGLFATCCFLCFDPLTGALAASRAGHVPVVWATAAGRCGIALDSGGLPLGIMPGERYPTIRRRLTEAGAFVLVTDGVVEGPSFPIEEGLARVAQLVRTGFDADPDDLAAAVMRVADLTGHSDDAAVLVARYDGVPYPA</sequence>
<keyword evidence="4" id="KW-1185">Reference proteome</keyword>
<dbReference type="SUPFAM" id="SSF81606">
    <property type="entry name" value="PP2C-like"/>
    <property type="match status" value="1"/>
</dbReference>
<dbReference type="KEGG" id="stri:C7M71_018715"/>
<dbReference type="Gene3D" id="3.60.40.10">
    <property type="entry name" value="PPM-type phosphatase domain"/>
    <property type="match status" value="1"/>
</dbReference>
<evidence type="ECO:0000313" key="4">
    <source>
        <dbReference type="Proteomes" id="UP000249340"/>
    </source>
</evidence>
<dbReference type="SMART" id="SM00331">
    <property type="entry name" value="PP2C_SIG"/>
    <property type="match status" value="1"/>
</dbReference>
<dbReference type="OrthoDB" id="3916157at2"/>
<dbReference type="EMBL" id="CP031264">
    <property type="protein sequence ID" value="AXI79144.1"/>
    <property type="molecule type" value="Genomic_DNA"/>
</dbReference>
<proteinExistence type="predicted"/>
<dbReference type="AlphaFoldDB" id="A0A345SZI9"/>
<keyword evidence="1" id="KW-0378">Hydrolase</keyword>
<reference evidence="4" key="1">
    <citation type="submission" date="2018-07" db="EMBL/GenBank/DDBJ databases">
        <title>Streptacidiphilus bronchialis DSM 106435 chromosome.</title>
        <authorList>
            <person name="Batra D."/>
            <person name="Gulvik C.A."/>
        </authorList>
    </citation>
    <scope>NUCLEOTIDE SEQUENCE [LARGE SCALE GENOMIC DNA]</scope>
    <source>
        <strain evidence="4">DSM 106435</strain>
    </source>
</reference>
<evidence type="ECO:0000259" key="2">
    <source>
        <dbReference type="SMART" id="SM00331"/>
    </source>
</evidence>
<evidence type="ECO:0000313" key="3">
    <source>
        <dbReference type="EMBL" id="AXI79144.1"/>
    </source>
</evidence>
<protein>
    <submittedName>
        <fullName evidence="3">Serine/threonine-protein phosphatase</fullName>
    </submittedName>
</protein>
<dbReference type="PANTHER" id="PTHR43156">
    <property type="entry name" value="STAGE II SPORULATION PROTEIN E-RELATED"/>
    <property type="match status" value="1"/>
</dbReference>
<accession>A0A345SZI9</accession>
<gene>
    <name evidence="3" type="ORF">C7M71_018715</name>
</gene>